<sequence>MATDSFFRPDNPTSQSNPWFGLACERMKNIVSLDQSAGINSLLAEIKNAQEVLSLLRQSLNSRQSTAASLPPEILGIIFCALRDFLIDDVIEEVEHSWDSVLHVCRSWRTAAYDCLELWTLLYTETVPLRYWLEALSHTGQLPLHLILKNPHPIEPDIISQLVDQYGHRIKTLRLTDQHTKSTNFSQADHWSMCFIRQPLPALETLSLELPGTFNNDFPQRCFLEIAPSSLPPSLKSLHLVKAPFEWSSAIYDNLTELRFSNLPDYNTPSLEALAEILFRTHRLEDLEFSYVTFPAVSVSDITAPSSLRTVSFSYCWRLDLPTCFLPSPALHFFIDAPASTPSGTTAAYDYADPFLARHATSEWSSAPKKYEMVISCLPCVVKCECHGRLEVNIRTWRPHDDPTMPAVDIIIPTDAHPLVHSLIYSASLEGVDEAEFAFQFEPSCFSFGWLDLLSRSPQLHTLKLVDGAFEHFVAIPSEAYPKWEQREGNGEPLPALRAVVIEVTEKFAQSLKKREDPVLKLATWLNLRKDRALEIQRLTISACLVESASTRSDLEAAVSRVEYMPSRTV</sequence>
<protein>
    <submittedName>
        <fullName evidence="1">Uncharacterized protein</fullName>
    </submittedName>
</protein>
<evidence type="ECO:0000313" key="2">
    <source>
        <dbReference type="Proteomes" id="UP000814128"/>
    </source>
</evidence>
<dbReference type="EMBL" id="MU273473">
    <property type="protein sequence ID" value="KAI0036300.1"/>
    <property type="molecule type" value="Genomic_DNA"/>
</dbReference>
<name>A0ACB8QXN1_9AGAM</name>
<dbReference type="Proteomes" id="UP000814128">
    <property type="component" value="Unassembled WGS sequence"/>
</dbReference>
<reference evidence="1" key="1">
    <citation type="submission" date="2021-02" db="EMBL/GenBank/DDBJ databases">
        <authorList>
            <consortium name="DOE Joint Genome Institute"/>
            <person name="Ahrendt S."/>
            <person name="Looney B.P."/>
            <person name="Miyauchi S."/>
            <person name="Morin E."/>
            <person name="Drula E."/>
            <person name="Courty P.E."/>
            <person name="Chicoki N."/>
            <person name="Fauchery L."/>
            <person name="Kohler A."/>
            <person name="Kuo A."/>
            <person name="Labutti K."/>
            <person name="Pangilinan J."/>
            <person name="Lipzen A."/>
            <person name="Riley R."/>
            <person name="Andreopoulos W."/>
            <person name="He G."/>
            <person name="Johnson J."/>
            <person name="Barry K.W."/>
            <person name="Grigoriev I.V."/>
            <person name="Nagy L."/>
            <person name="Hibbett D."/>
            <person name="Henrissat B."/>
            <person name="Matheny P.B."/>
            <person name="Labbe J."/>
            <person name="Martin F."/>
        </authorList>
    </citation>
    <scope>NUCLEOTIDE SEQUENCE</scope>
    <source>
        <strain evidence="1">EC-137</strain>
    </source>
</reference>
<organism evidence="1 2">
    <name type="scientific">Vararia minispora EC-137</name>
    <dbReference type="NCBI Taxonomy" id="1314806"/>
    <lineage>
        <taxon>Eukaryota</taxon>
        <taxon>Fungi</taxon>
        <taxon>Dikarya</taxon>
        <taxon>Basidiomycota</taxon>
        <taxon>Agaricomycotina</taxon>
        <taxon>Agaricomycetes</taxon>
        <taxon>Russulales</taxon>
        <taxon>Lachnocladiaceae</taxon>
        <taxon>Vararia</taxon>
    </lineage>
</organism>
<evidence type="ECO:0000313" key="1">
    <source>
        <dbReference type="EMBL" id="KAI0036300.1"/>
    </source>
</evidence>
<reference evidence="1" key="2">
    <citation type="journal article" date="2022" name="New Phytol.">
        <title>Evolutionary transition to the ectomycorrhizal habit in the genomes of a hyperdiverse lineage of mushroom-forming fungi.</title>
        <authorList>
            <person name="Looney B."/>
            <person name="Miyauchi S."/>
            <person name="Morin E."/>
            <person name="Drula E."/>
            <person name="Courty P.E."/>
            <person name="Kohler A."/>
            <person name="Kuo A."/>
            <person name="LaButti K."/>
            <person name="Pangilinan J."/>
            <person name="Lipzen A."/>
            <person name="Riley R."/>
            <person name="Andreopoulos W."/>
            <person name="He G."/>
            <person name="Johnson J."/>
            <person name="Nolan M."/>
            <person name="Tritt A."/>
            <person name="Barry K.W."/>
            <person name="Grigoriev I.V."/>
            <person name="Nagy L.G."/>
            <person name="Hibbett D."/>
            <person name="Henrissat B."/>
            <person name="Matheny P.B."/>
            <person name="Labbe J."/>
            <person name="Martin F.M."/>
        </authorList>
    </citation>
    <scope>NUCLEOTIDE SEQUENCE</scope>
    <source>
        <strain evidence="1">EC-137</strain>
    </source>
</reference>
<comment type="caution">
    <text evidence="1">The sequence shown here is derived from an EMBL/GenBank/DDBJ whole genome shotgun (WGS) entry which is preliminary data.</text>
</comment>
<accession>A0ACB8QXN1</accession>
<keyword evidence="2" id="KW-1185">Reference proteome</keyword>
<gene>
    <name evidence="1" type="ORF">K488DRAFT_82252</name>
</gene>
<proteinExistence type="predicted"/>